<dbReference type="Pfam" id="PF14144">
    <property type="entry name" value="DOG1"/>
    <property type="match status" value="1"/>
</dbReference>
<dbReference type="PANTHER" id="PTHR46354:SF2">
    <property type="entry name" value="PROTEIN DOG1-LIKE 4"/>
    <property type="match status" value="1"/>
</dbReference>
<protein>
    <recommendedName>
        <fullName evidence="1">DOG1 domain-containing protein</fullName>
    </recommendedName>
</protein>
<reference evidence="2 3" key="1">
    <citation type="submission" date="2024-03" db="EMBL/GenBank/DDBJ databases">
        <authorList>
            <person name="Gkanogiannis A."/>
            <person name="Becerra Lopez-Lavalle L."/>
        </authorList>
    </citation>
    <scope>NUCLEOTIDE SEQUENCE [LARGE SCALE GENOMIC DNA]</scope>
</reference>
<proteinExistence type="predicted"/>
<organism evidence="2 3">
    <name type="scientific">Citrullus colocynthis</name>
    <name type="common">colocynth</name>
    <dbReference type="NCBI Taxonomy" id="252529"/>
    <lineage>
        <taxon>Eukaryota</taxon>
        <taxon>Viridiplantae</taxon>
        <taxon>Streptophyta</taxon>
        <taxon>Embryophyta</taxon>
        <taxon>Tracheophyta</taxon>
        <taxon>Spermatophyta</taxon>
        <taxon>Magnoliopsida</taxon>
        <taxon>eudicotyledons</taxon>
        <taxon>Gunneridae</taxon>
        <taxon>Pentapetalae</taxon>
        <taxon>rosids</taxon>
        <taxon>fabids</taxon>
        <taxon>Cucurbitales</taxon>
        <taxon>Cucurbitaceae</taxon>
        <taxon>Benincaseae</taxon>
        <taxon>Citrullus</taxon>
    </lineage>
</organism>
<name>A0ABP0Z403_9ROSI</name>
<dbReference type="PROSITE" id="PS51806">
    <property type="entry name" value="DOG1"/>
    <property type="match status" value="1"/>
</dbReference>
<accession>A0ABP0Z403</accession>
<sequence length="238" mass="27899">MKTQVEEKFSNFFERWVSELEEFVKHLMKVDASDQDPHLRALVSKLTAHFKLYYSVKWAQAHQDVLAFFSPSWLTPLETAYNWVTGWKPSMAFRLILPIHPPVSPDQLLHLHQLRLRIKAQQDRVDRDMERHQMALADRDMVHLSRLRTRSRRSGEREPLLLDGQVDVAINALLRRLEKTMKAADCVRLNTLKGILDLLTPLQCVRFCLSISLIHIRLRQWGNNPNPIPPLKSHHQIQ</sequence>
<dbReference type="InterPro" id="IPR051886">
    <property type="entry name" value="Seed_Dev/Stress_Resp_Reg"/>
</dbReference>
<evidence type="ECO:0000259" key="1">
    <source>
        <dbReference type="PROSITE" id="PS51806"/>
    </source>
</evidence>
<dbReference type="PANTHER" id="PTHR46354">
    <property type="entry name" value="DOG1 DOMAIN-CONTAINING PROTEIN"/>
    <property type="match status" value="1"/>
</dbReference>
<keyword evidence="3" id="KW-1185">Reference proteome</keyword>
<dbReference type="EMBL" id="OZ021742">
    <property type="protein sequence ID" value="CAK9327510.1"/>
    <property type="molecule type" value="Genomic_DNA"/>
</dbReference>
<dbReference type="Proteomes" id="UP001642487">
    <property type="component" value="Chromosome 8"/>
</dbReference>
<evidence type="ECO:0000313" key="3">
    <source>
        <dbReference type="Proteomes" id="UP001642487"/>
    </source>
</evidence>
<gene>
    <name evidence="2" type="ORF">CITCOLO1_LOCUS19891</name>
</gene>
<dbReference type="InterPro" id="IPR025422">
    <property type="entry name" value="TGA_domain"/>
</dbReference>
<evidence type="ECO:0000313" key="2">
    <source>
        <dbReference type="EMBL" id="CAK9327510.1"/>
    </source>
</evidence>
<feature type="domain" description="DOG1" evidence="1">
    <location>
        <begin position="6"/>
        <end position="228"/>
    </location>
</feature>